<reference evidence="3 4" key="1">
    <citation type="submission" date="2024-09" db="EMBL/GenBank/DDBJ databases">
        <authorList>
            <person name="Sun Q."/>
            <person name="Mori K."/>
        </authorList>
    </citation>
    <scope>NUCLEOTIDE SEQUENCE [LARGE SCALE GENOMIC DNA]</scope>
    <source>
        <strain evidence="3 4">CCM 7538</strain>
    </source>
</reference>
<gene>
    <name evidence="3" type="ORF">ACFFHT_07930</name>
</gene>
<evidence type="ECO:0000259" key="2">
    <source>
        <dbReference type="Pfam" id="PF08794"/>
    </source>
</evidence>
<dbReference type="Pfam" id="PF08794">
    <property type="entry name" value="FHBP_C"/>
    <property type="match status" value="1"/>
</dbReference>
<dbReference type="Gene3D" id="2.40.160.90">
    <property type="match status" value="1"/>
</dbReference>
<evidence type="ECO:0000256" key="1">
    <source>
        <dbReference type="SAM" id="SignalP"/>
    </source>
</evidence>
<comment type="caution">
    <text evidence="3">The sequence shown here is derived from an EMBL/GenBank/DDBJ whole genome shotgun (WGS) entry which is preliminary data.</text>
</comment>
<evidence type="ECO:0000313" key="3">
    <source>
        <dbReference type="EMBL" id="MFC0323487.1"/>
    </source>
</evidence>
<proteinExistence type="predicted"/>
<dbReference type="InterPro" id="IPR011250">
    <property type="entry name" value="OMP/PagP_B-barrel"/>
</dbReference>
<keyword evidence="1" id="KW-0732">Signal</keyword>
<feature type="signal peptide" evidence="1">
    <location>
        <begin position="1"/>
        <end position="20"/>
    </location>
</feature>
<dbReference type="InterPro" id="IPR014902">
    <property type="entry name" value="FHBP-like_C"/>
</dbReference>
<dbReference type="SUPFAM" id="SSF56925">
    <property type="entry name" value="OMPA-like"/>
    <property type="match status" value="1"/>
</dbReference>
<protein>
    <submittedName>
        <fullName evidence="3">Factor H binding protein domain-containing protein</fullName>
    </submittedName>
</protein>
<feature type="domain" description="Factor H binding protein-like C-terminal" evidence="2">
    <location>
        <begin position="180"/>
        <end position="273"/>
    </location>
</feature>
<keyword evidence="4" id="KW-1185">Reference proteome</keyword>
<dbReference type="EMBL" id="JBHLWA010000036">
    <property type="protein sequence ID" value="MFC0323487.1"/>
    <property type="molecule type" value="Genomic_DNA"/>
</dbReference>
<dbReference type="RefSeq" id="WP_382375126.1">
    <property type="nucleotide sequence ID" value="NZ_JBHLWA010000036.1"/>
</dbReference>
<accession>A0ABV6HX93</accession>
<sequence>MRIKGLLLTFISSLILVACGSGGSGGSEGTNKQNSFSGVTQKISTPEPSINAVPKELQEKVREKKFLSALGSLSEKFITYYVALDGKLIENTKFDMSQLPEGLNTVAYEIVVQENKDSEPIRIKSSAFIYSQPYSLVQTAFMPNELRPNEETFLNGTTILWGYPTQREYLDQIATISPTTFSYKGDAFDGKTIGKFDYQIVFATKNEIYGSGKILGFDKAGEITLNSALIKGIKFNSGDVQWSFVGDLETTKVGMGRYRAALFGPKAEELTGFARLEGENKLLYDIGFGGKKISETPVNNSDK</sequence>
<evidence type="ECO:0000313" key="4">
    <source>
        <dbReference type="Proteomes" id="UP001589769"/>
    </source>
</evidence>
<feature type="chain" id="PRO_5047027319" evidence="1">
    <location>
        <begin position="21"/>
        <end position="303"/>
    </location>
</feature>
<dbReference type="PROSITE" id="PS51257">
    <property type="entry name" value="PROKAR_LIPOPROTEIN"/>
    <property type="match status" value="1"/>
</dbReference>
<name>A0ABV6HX93_9PAST</name>
<organism evidence="3 4">
    <name type="scientific">Gallibacterium melopsittaci</name>
    <dbReference type="NCBI Taxonomy" id="516063"/>
    <lineage>
        <taxon>Bacteria</taxon>
        <taxon>Pseudomonadati</taxon>
        <taxon>Pseudomonadota</taxon>
        <taxon>Gammaproteobacteria</taxon>
        <taxon>Pasteurellales</taxon>
        <taxon>Pasteurellaceae</taxon>
        <taxon>Gallibacterium</taxon>
    </lineage>
</organism>
<dbReference type="Proteomes" id="UP001589769">
    <property type="component" value="Unassembled WGS sequence"/>
</dbReference>